<dbReference type="AlphaFoldDB" id="A0AA39UVY8"/>
<accession>A0AA39UVY8</accession>
<keyword evidence="3" id="KW-1185">Reference proteome</keyword>
<evidence type="ECO:0000313" key="2">
    <source>
        <dbReference type="EMBL" id="KAK0495210.1"/>
    </source>
</evidence>
<dbReference type="EMBL" id="JAUEPU010000018">
    <property type="protein sequence ID" value="KAK0495210.1"/>
    <property type="molecule type" value="Genomic_DNA"/>
</dbReference>
<protein>
    <submittedName>
        <fullName evidence="2">Uncharacterized protein</fullName>
    </submittedName>
</protein>
<comment type="caution">
    <text evidence="2">The sequence shown here is derived from an EMBL/GenBank/DDBJ whole genome shotgun (WGS) entry which is preliminary data.</text>
</comment>
<name>A0AA39UVY8_9AGAR</name>
<proteinExistence type="predicted"/>
<evidence type="ECO:0000256" key="1">
    <source>
        <dbReference type="SAM" id="MobiDB-lite"/>
    </source>
</evidence>
<sequence>MGQMNMASGTPDTAATLDANPSRSRREIMWQGIGGNDITLEDISYQFKTAVSSLSFSLFPLEHIARTGRGYRIMHRCPGYQREEVTLRPVLSDCKVITHTTPLHEKCLICGKDVEEGEFNCKCGQRAR</sequence>
<gene>
    <name evidence="2" type="ORF">EDD18DRAFT_266364</name>
</gene>
<feature type="compositionally biased region" description="Polar residues" evidence="1">
    <location>
        <begin position="1"/>
        <end position="13"/>
    </location>
</feature>
<reference evidence="2" key="1">
    <citation type="submission" date="2023-06" db="EMBL/GenBank/DDBJ databases">
        <authorList>
            <consortium name="Lawrence Berkeley National Laboratory"/>
            <person name="Ahrendt S."/>
            <person name="Sahu N."/>
            <person name="Indic B."/>
            <person name="Wong-Bajracharya J."/>
            <person name="Merenyi Z."/>
            <person name="Ke H.-M."/>
            <person name="Monk M."/>
            <person name="Kocsube S."/>
            <person name="Drula E."/>
            <person name="Lipzen A."/>
            <person name="Balint B."/>
            <person name="Henrissat B."/>
            <person name="Andreopoulos B."/>
            <person name="Martin F.M."/>
            <person name="Harder C.B."/>
            <person name="Rigling D."/>
            <person name="Ford K.L."/>
            <person name="Foster G.D."/>
            <person name="Pangilinan J."/>
            <person name="Papanicolaou A."/>
            <person name="Barry K."/>
            <person name="LaButti K."/>
            <person name="Viragh M."/>
            <person name="Koriabine M."/>
            <person name="Yan M."/>
            <person name="Riley R."/>
            <person name="Champramary S."/>
            <person name="Plett K.L."/>
            <person name="Tsai I.J."/>
            <person name="Slot J."/>
            <person name="Sipos G."/>
            <person name="Plett J."/>
            <person name="Nagy L.G."/>
            <person name="Grigoriev I.V."/>
        </authorList>
    </citation>
    <scope>NUCLEOTIDE SEQUENCE</scope>
    <source>
        <strain evidence="2">HWK02</strain>
    </source>
</reference>
<dbReference type="Proteomes" id="UP001175228">
    <property type="component" value="Unassembled WGS sequence"/>
</dbReference>
<feature type="region of interest" description="Disordered" evidence="1">
    <location>
        <begin position="1"/>
        <end position="21"/>
    </location>
</feature>
<evidence type="ECO:0000313" key="3">
    <source>
        <dbReference type="Proteomes" id="UP001175228"/>
    </source>
</evidence>
<organism evidence="2 3">
    <name type="scientific">Armillaria luteobubalina</name>
    <dbReference type="NCBI Taxonomy" id="153913"/>
    <lineage>
        <taxon>Eukaryota</taxon>
        <taxon>Fungi</taxon>
        <taxon>Dikarya</taxon>
        <taxon>Basidiomycota</taxon>
        <taxon>Agaricomycotina</taxon>
        <taxon>Agaricomycetes</taxon>
        <taxon>Agaricomycetidae</taxon>
        <taxon>Agaricales</taxon>
        <taxon>Marasmiineae</taxon>
        <taxon>Physalacriaceae</taxon>
        <taxon>Armillaria</taxon>
    </lineage>
</organism>